<evidence type="ECO:0000313" key="1">
    <source>
        <dbReference type="EMBL" id="MBB2924056.1"/>
    </source>
</evidence>
<name>A0A7W4YD00_9CELL</name>
<reference evidence="1 2" key="1">
    <citation type="submission" date="2020-08" db="EMBL/GenBank/DDBJ databases">
        <title>The Agave Microbiome: Exploring the role of microbial communities in plant adaptations to desert environments.</title>
        <authorList>
            <person name="Partida-Martinez L.P."/>
        </authorList>
    </citation>
    <scope>NUCLEOTIDE SEQUENCE [LARGE SCALE GENOMIC DNA]</scope>
    <source>
        <strain evidence="1 2">RAS26</strain>
    </source>
</reference>
<dbReference type="SUPFAM" id="SSF50998">
    <property type="entry name" value="Quinoprotein alcohol dehydrogenase-like"/>
    <property type="match status" value="1"/>
</dbReference>
<evidence type="ECO:0000313" key="2">
    <source>
        <dbReference type="Proteomes" id="UP000518206"/>
    </source>
</evidence>
<accession>A0A7W4YD00</accession>
<sequence>MRLFRTWRDAEVLSELWRAQVPGQTALTLAVDAPSGSVFVSDGWGVTYASLGVHRLDLRTGARLASARTAQRAVGALRVAHGALWVATDRRLVRLTLAGLEETARWDGLVGHPQQLVVHGAQAVLAGGLAPTISVLDTATGSVRRRRAGAQPVLGGAPDGVRVVSAVHGSRWRVDAVEGRLVTEPGGPPLTALCSADALAGSVHVPAGSAHASPGPTSTAAGATGAVLWGVAAGRERTDRQGGEPLVRRDPGRELVAWHDERHRIALGAAGAALFAGTAGGLWVLTGVDGQTLQHVDTSAGSVGARYRAPGDAALRHVDATAGVALAVGPGPAGTSDAWLHALRLPDPASSPG</sequence>
<dbReference type="EMBL" id="JACHVX010000004">
    <property type="protein sequence ID" value="MBB2924056.1"/>
    <property type="molecule type" value="Genomic_DNA"/>
</dbReference>
<reference evidence="1 2" key="2">
    <citation type="submission" date="2020-08" db="EMBL/GenBank/DDBJ databases">
        <authorList>
            <person name="Partida-Martinez L."/>
            <person name="Huntemann M."/>
            <person name="Clum A."/>
            <person name="Wang J."/>
            <person name="Palaniappan K."/>
            <person name="Ritter S."/>
            <person name="Chen I.-M."/>
            <person name="Stamatis D."/>
            <person name="Reddy T."/>
            <person name="O'Malley R."/>
            <person name="Daum C."/>
            <person name="Shapiro N."/>
            <person name="Ivanova N."/>
            <person name="Kyrpides N."/>
            <person name="Woyke T."/>
        </authorList>
    </citation>
    <scope>NUCLEOTIDE SEQUENCE [LARGE SCALE GENOMIC DNA]</scope>
    <source>
        <strain evidence="1 2">RAS26</strain>
    </source>
</reference>
<organism evidence="1 2">
    <name type="scientific">Cellulomonas cellasea</name>
    <dbReference type="NCBI Taxonomy" id="43670"/>
    <lineage>
        <taxon>Bacteria</taxon>
        <taxon>Bacillati</taxon>
        <taxon>Actinomycetota</taxon>
        <taxon>Actinomycetes</taxon>
        <taxon>Micrococcales</taxon>
        <taxon>Cellulomonadaceae</taxon>
        <taxon>Cellulomonas</taxon>
    </lineage>
</organism>
<dbReference type="InterPro" id="IPR011047">
    <property type="entry name" value="Quinoprotein_ADH-like_sf"/>
</dbReference>
<protein>
    <submittedName>
        <fullName evidence="1">Uncharacterized protein</fullName>
    </submittedName>
</protein>
<dbReference type="Proteomes" id="UP000518206">
    <property type="component" value="Unassembled WGS sequence"/>
</dbReference>
<comment type="caution">
    <text evidence="1">The sequence shown here is derived from an EMBL/GenBank/DDBJ whole genome shotgun (WGS) entry which is preliminary data.</text>
</comment>
<proteinExistence type="predicted"/>
<dbReference type="RefSeq" id="WP_183296845.1">
    <property type="nucleotide sequence ID" value="NZ_JACHVX010000004.1"/>
</dbReference>
<dbReference type="AlphaFoldDB" id="A0A7W4YD00"/>
<gene>
    <name evidence="1" type="ORF">FHR80_002984</name>
</gene>